<protein>
    <submittedName>
        <fullName evidence="1">Uncharacterized protein</fullName>
    </submittedName>
</protein>
<reference evidence="1 2" key="1">
    <citation type="journal article" date="2018" name="Front. Plant Sci.">
        <title>Red Clover (Trifolium pratense) and Zigzag Clover (T. medium) - A Picture of Genomic Similarities and Differences.</title>
        <authorList>
            <person name="Dluhosova J."/>
            <person name="Istvanek J."/>
            <person name="Nedelnik J."/>
            <person name="Repkova J."/>
        </authorList>
    </citation>
    <scope>NUCLEOTIDE SEQUENCE [LARGE SCALE GENOMIC DNA]</scope>
    <source>
        <strain evidence="2">cv. 10/8</strain>
        <tissue evidence="1">Leaf</tissue>
    </source>
</reference>
<feature type="non-terminal residue" evidence="1">
    <location>
        <position position="1"/>
    </location>
</feature>
<accession>A0A392UXV1</accession>
<name>A0A392UXV1_9FABA</name>
<evidence type="ECO:0000313" key="1">
    <source>
        <dbReference type="EMBL" id="MCI80846.1"/>
    </source>
</evidence>
<dbReference type="AlphaFoldDB" id="A0A392UXV1"/>
<organism evidence="1 2">
    <name type="scientific">Trifolium medium</name>
    <dbReference type="NCBI Taxonomy" id="97028"/>
    <lineage>
        <taxon>Eukaryota</taxon>
        <taxon>Viridiplantae</taxon>
        <taxon>Streptophyta</taxon>
        <taxon>Embryophyta</taxon>
        <taxon>Tracheophyta</taxon>
        <taxon>Spermatophyta</taxon>
        <taxon>Magnoliopsida</taxon>
        <taxon>eudicotyledons</taxon>
        <taxon>Gunneridae</taxon>
        <taxon>Pentapetalae</taxon>
        <taxon>rosids</taxon>
        <taxon>fabids</taxon>
        <taxon>Fabales</taxon>
        <taxon>Fabaceae</taxon>
        <taxon>Papilionoideae</taxon>
        <taxon>50 kb inversion clade</taxon>
        <taxon>NPAAA clade</taxon>
        <taxon>Hologalegina</taxon>
        <taxon>IRL clade</taxon>
        <taxon>Trifolieae</taxon>
        <taxon>Trifolium</taxon>
    </lineage>
</organism>
<comment type="caution">
    <text evidence="1">The sequence shown here is derived from an EMBL/GenBank/DDBJ whole genome shotgun (WGS) entry which is preliminary data.</text>
</comment>
<dbReference type="EMBL" id="LXQA011004656">
    <property type="protein sequence ID" value="MCI80846.1"/>
    <property type="molecule type" value="Genomic_DNA"/>
</dbReference>
<proteinExistence type="predicted"/>
<dbReference type="Proteomes" id="UP000265520">
    <property type="component" value="Unassembled WGS sequence"/>
</dbReference>
<keyword evidence="2" id="KW-1185">Reference proteome</keyword>
<evidence type="ECO:0000313" key="2">
    <source>
        <dbReference type="Proteomes" id="UP000265520"/>
    </source>
</evidence>
<sequence>LDLMVKEDLVVIVMDTVEVPEDLVVNLEERKAEHQLTTDLPLG</sequence>